<dbReference type="FunFam" id="3.20.20.80:FF:000229">
    <property type="entry name" value="Lysozyme"/>
    <property type="match status" value="1"/>
</dbReference>
<evidence type="ECO:0000256" key="2">
    <source>
        <dbReference type="ARBA" id="ARBA00010646"/>
    </source>
</evidence>
<keyword evidence="8 12" id="KW-0378">Hydrolase</keyword>
<evidence type="ECO:0000256" key="1">
    <source>
        <dbReference type="ARBA" id="ARBA00000632"/>
    </source>
</evidence>
<name>A0A0B4MYW5_BPCP1</name>
<evidence type="ECO:0000256" key="5">
    <source>
        <dbReference type="ARBA" id="ARBA00022529"/>
    </source>
</evidence>
<dbReference type="InterPro" id="IPR017853">
    <property type="entry name" value="GH"/>
</dbReference>
<dbReference type="FunFam" id="2.20.120.10:FF:000001">
    <property type="entry name" value="Lysozyme"/>
    <property type="match status" value="1"/>
</dbReference>
<dbReference type="SUPFAM" id="SSF69360">
    <property type="entry name" value="Cell wall binding repeat"/>
    <property type="match status" value="1"/>
</dbReference>
<comment type="catalytic activity">
    <reaction evidence="1 12">
        <text>Hydrolysis of (1-&gt;4)-beta-linkages between N-acetylmuramic acid and N-acetyl-D-glucosamine residues in a peptidoglycan and between N-acetyl-D-glucosamine residues in chitodextrins.</text>
        <dbReference type="EC" id="3.2.1.17"/>
    </reaction>
</comment>
<dbReference type="GO" id="GO:0009253">
    <property type="term" value="P:peptidoglycan catabolic process"/>
    <property type="evidence" value="ECO:0007669"/>
    <property type="project" value="InterPro"/>
</dbReference>
<keyword evidence="9 12" id="KW-0326">Glycosidase</keyword>
<evidence type="ECO:0000256" key="12">
    <source>
        <dbReference type="RuleBase" id="RU361176"/>
    </source>
</evidence>
<evidence type="ECO:0000256" key="9">
    <source>
        <dbReference type="ARBA" id="ARBA00023295"/>
    </source>
</evidence>
<evidence type="ECO:0000256" key="8">
    <source>
        <dbReference type="ARBA" id="ARBA00022801"/>
    </source>
</evidence>
<accession>A0A0B4MYW5</accession>
<dbReference type="Pfam" id="PF19127">
    <property type="entry name" value="Choline_bind_3"/>
    <property type="match status" value="1"/>
</dbReference>
<evidence type="ECO:0000313" key="14">
    <source>
        <dbReference type="Proteomes" id="UP000031733"/>
    </source>
</evidence>
<dbReference type="GO" id="GO:0016998">
    <property type="term" value="P:cell wall macromolecule catabolic process"/>
    <property type="evidence" value="ECO:0007669"/>
    <property type="project" value="InterPro"/>
</dbReference>
<dbReference type="PROSITE" id="PS00953">
    <property type="entry name" value="GLYCOSYL_HYDROL_F25_1"/>
    <property type="match status" value="1"/>
</dbReference>
<evidence type="ECO:0000256" key="10">
    <source>
        <dbReference type="ARBA" id="ARBA00054157"/>
    </source>
</evidence>
<feature type="repeat" description="Cell wall-binding" evidence="11">
    <location>
        <begin position="220"/>
        <end position="239"/>
    </location>
</feature>
<dbReference type="CDD" id="cd06415">
    <property type="entry name" value="GH25_Cpl1-like"/>
    <property type="match status" value="1"/>
</dbReference>
<dbReference type="Proteomes" id="UP000031733">
    <property type="component" value="Segment"/>
</dbReference>
<dbReference type="InterPro" id="IPR008270">
    <property type="entry name" value="Glyco_hydro_25_AS"/>
</dbReference>
<dbReference type="SUPFAM" id="SSF51445">
    <property type="entry name" value="(Trans)glycosidases"/>
    <property type="match status" value="1"/>
</dbReference>
<feature type="repeat" description="Cell wall-binding" evidence="11">
    <location>
        <begin position="241"/>
        <end position="260"/>
    </location>
</feature>
<dbReference type="InterPro" id="IPR002053">
    <property type="entry name" value="Glyco_hydro_25"/>
</dbReference>
<keyword evidence="5" id="KW-0929">Antimicrobial</keyword>
<dbReference type="GO" id="GO:0042742">
    <property type="term" value="P:defense response to bacterium"/>
    <property type="evidence" value="ECO:0007669"/>
    <property type="project" value="UniProtKB-KW"/>
</dbReference>
<dbReference type="Pfam" id="PF01183">
    <property type="entry name" value="Glyco_hydro_25"/>
    <property type="match status" value="1"/>
</dbReference>
<dbReference type="Gene3D" id="3.20.20.80">
    <property type="entry name" value="Glycosidases"/>
    <property type="match status" value="1"/>
</dbReference>
<dbReference type="Pfam" id="PF01473">
    <property type="entry name" value="Choline_bind_1"/>
    <property type="match status" value="2"/>
</dbReference>
<keyword evidence="7" id="KW-0677">Repeat</keyword>
<proteinExistence type="inferred from homology"/>
<evidence type="ECO:0000256" key="4">
    <source>
        <dbReference type="ARBA" id="ARBA00020438"/>
    </source>
</evidence>
<evidence type="ECO:0000256" key="3">
    <source>
        <dbReference type="ARBA" id="ARBA00012732"/>
    </source>
</evidence>
<comment type="function">
    <text evidence="10">Responsible for the separation of the host daughter cells at the end of cell division and participates in the liberation of progeny bacteriophage into the medium. Strictly depends on the presence of choline-containing cell walls for activity.</text>
</comment>
<dbReference type="GO" id="GO:0031640">
    <property type="term" value="P:killing of cells of another organism"/>
    <property type="evidence" value="ECO:0007669"/>
    <property type="project" value="UniProtKB-KW"/>
</dbReference>
<comment type="similarity">
    <text evidence="2 12">Belongs to the glycosyl hydrolase 25 family.</text>
</comment>
<protein>
    <recommendedName>
        <fullName evidence="4 12">Lysozyme</fullName>
        <ecNumber evidence="3 12">3.2.1.17</ecNumber>
    </recommendedName>
</protein>
<reference evidence="13 14" key="1">
    <citation type="journal article" date="2015" name="PLoS ONE">
        <title>Diverse Virulent Pneumophages Infect Streptococcus mitis.</title>
        <authorList>
            <person name="Ouennane S."/>
            <person name="Leprohon P."/>
            <person name="Moineau S."/>
        </authorList>
    </citation>
    <scope>NUCLEOTIDE SEQUENCE [LARGE SCALE GENOMIC DNA]</scope>
</reference>
<dbReference type="PROSITE" id="PS51904">
    <property type="entry name" value="GLYCOSYL_HYDROL_F25_2"/>
    <property type="match status" value="1"/>
</dbReference>
<dbReference type="Gene3D" id="2.20.120.10">
    <property type="entry name" value="Multimodular pneumococcal cell wall endolysin, domain 3"/>
    <property type="match status" value="1"/>
</dbReference>
<dbReference type="GO" id="GO:0003796">
    <property type="term" value="F:lysozyme activity"/>
    <property type="evidence" value="ECO:0007669"/>
    <property type="project" value="UniProtKB-EC"/>
</dbReference>
<dbReference type="EC" id="3.2.1.17" evidence="3 12"/>
<dbReference type="InterPro" id="IPR018337">
    <property type="entry name" value="Cell_wall/Cho-bd_repeat"/>
</dbReference>
<dbReference type="SMART" id="SM00641">
    <property type="entry name" value="Glyco_25"/>
    <property type="match status" value="1"/>
</dbReference>
<sequence length="339" mass="39190">MVKKNDLFVDVSSHNGYDITGILEQMGTTNTIIKISESTTYLNPCLSAQVEQSNPIGFYHFARFGGDVAEAEREAQFFLDNVPMQVKYLVLDYEDDPSGDAQANTNACLRFMQMIADAGYKPIYYSYKPFTHDNVDYQQILAQFPNSLWIAGYGLNDGTANFEYFPSMDGIRWWQYSSNPFDKNIVLLDDEEDDKPKTAGTWKQDSKGWWFRRNNGSFPYNKWEKIGGVWYYFDSKGYCLTSEWLKDNEKWYYLKDNGAMATGWVLVGSEWYYMDDSGAMVTGWVKYKNNWYYMTNERGNMVSNEFIKSGKGWYFMNTNGELADNPSFTKEPDGLITVA</sequence>
<feature type="repeat" description="Cell wall-binding" evidence="11">
    <location>
        <begin position="261"/>
        <end position="280"/>
    </location>
</feature>
<evidence type="ECO:0000256" key="7">
    <source>
        <dbReference type="ARBA" id="ARBA00022737"/>
    </source>
</evidence>
<evidence type="ECO:0000256" key="6">
    <source>
        <dbReference type="ARBA" id="ARBA00022638"/>
    </source>
</evidence>
<evidence type="ECO:0000313" key="13">
    <source>
        <dbReference type="EMBL" id="AID18065.1"/>
    </source>
</evidence>
<dbReference type="PROSITE" id="PS51170">
    <property type="entry name" value="CW"/>
    <property type="match status" value="3"/>
</dbReference>
<dbReference type="InterPro" id="IPR018077">
    <property type="entry name" value="Glyco_hydro_fam25_subgr"/>
</dbReference>
<keyword evidence="6" id="KW-0081">Bacteriolytic enzyme</keyword>
<dbReference type="SMR" id="A0A0B4MYW5"/>
<organism evidence="13 14">
    <name type="scientific">Streptococcus phage SOCP</name>
    <dbReference type="NCBI Taxonomy" id="1498213"/>
    <lineage>
        <taxon>Viruses</taxon>
        <taxon>Duplodnaviria</taxon>
        <taxon>Heunggongvirae</taxon>
        <taxon>Uroviricota</taxon>
        <taxon>Caudoviricetes</taxon>
        <taxon>Madridviridae</taxon>
        <taxon>Cepunavirus</taxon>
        <taxon>Cepunavirus Cp1</taxon>
    </lineage>
</organism>
<evidence type="ECO:0000256" key="11">
    <source>
        <dbReference type="PROSITE-ProRule" id="PRU00591"/>
    </source>
</evidence>
<dbReference type="Gene3D" id="2.10.270.10">
    <property type="entry name" value="Cholin Binding"/>
    <property type="match status" value="1"/>
</dbReference>
<dbReference type="EMBL" id="KJ617393">
    <property type="protein sequence ID" value="AID18065.1"/>
    <property type="molecule type" value="Genomic_DNA"/>
</dbReference>